<name>A0A1W0A315_9STRA</name>
<feature type="non-terminal residue" evidence="1">
    <location>
        <position position="1"/>
    </location>
</feature>
<gene>
    <name evidence="1" type="ORF">THRCLA_20843</name>
</gene>
<reference evidence="1 2" key="1">
    <citation type="journal article" date="2014" name="Genome Biol. Evol.">
        <title>The secreted proteins of Achlya hypogyna and Thraustotheca clavata identify the ancestral oomycete secretome and reveal gene acquisitions by horizontal gene transfer.</title>
        <authorList>
            <person name="Misner I."/>
            <person name="Blouin N."/>
            <person name="Leonard G."/>
            <person name="Richards T.A."/>
            <person name="Lane C.E."/>
        </authorList>
    </citation>
    <scope>NUCLEOTIDE SEQUENCE [LARGE SCALE GENOMIC DNA]</scope>
    <source>
        <strain evidence="1 2">ATCC 34112</strain>
    </source>
</reference>
<feature type="non-terminal residue" evidence="1">
    <location>
        <position position="73"/>
    </location>
</feature>
<sequence length="73" mass="8659">SCLESYSNCFLWDFLLYCRQRVDVQSVKLLEIAHLHIIMDLDNFVLARVLLSPKPNLILCLQKWHCDYLFLTS</sequence>
<dbReference type="Proteomes" id="UP000243217">
    <property type="component" value="Unassembled WGS sequence"/>
</dbReference>
<proteinExistence type="predicted"/>
<evidence type="ECO:0000313" key="1">
    <source>
        <dbReference type="EMBL" id="OQS04589.1"/>
    </source>
</evidence>
<comment type="caution">
    <text evidence="1">The sequence shown here is derived from an EMBL/GenBank/DDBJ whole genome shotgun (WGS) entry which is preliminary data.</text>
</comment>
<accession>A0A1W0A315</accession>
<evidence type="ECO:0000313" key="2">
    <source>
        <dbReference type="Proteomes" id="UP000243217"/>
    </source>
</evidence>
<protein>
    <submittedName>
        <fullName evidence="1">Uncharacterized protein</fullName>
    </submittedName>
</protein>
<dbReference type="EMBL" id="JNBS01000588">
    <property type="protein sequence ID" value="OQS04589.1"/>
    <property type="molecule type" value="Genomic_DNA"/>
</dbReference>
<organism evidence="1 2">
    <name type="scientific">Thraustotheca clavata</name>
    <dbReference type="NCBI Taxonomy" id="74557"/>
    <lineage>
        <taxon>Eukaryota</taxon>
        <taxon>Sar</taxon>
        <taxon>Stramenopiles</taxon>
        <taxon>Oomycota</taxon>
        <taxon>Saprolegniomycetes</taxon>
        <taxon>Saprolegniales</taxon>
        <taxon>Achlyaceae</taxon>
        <taxon>Thraustotheca</taxon>
    </lineage>
</organism>
<keyword evidence="2" id="KW-1185">Reference proteome</keyword>
<dbReference type="AlphaFoldDB" id="A0A1W0A315"/>